<dbReference type="GO" id="GO:0009055">
    <property type="term" value="F:electron transfer activity"/>
    <property type="evidence" value="ECO:0007669"/>
    <property type="project" value="InterPro"/>
</dbReference>
<evidence type="ECO:0000256" key="3">
    <source>
        <dbReference type="ARBA" id="ARBA00023004"/>
    </source>
</evidence>
<dbReference type="EMBL" id="UOFK01000007">
    <property type="protein sequence ID" value="VAW71589.1"/>
    <property type="molecule type" value="Genomic_DNA"/>
</dbReference>
<keyword evidence="3" id="KW-0408">Iron</keyword>
<dbReference type="InterPro" id="IPR051459">
    <property type="entry name" value="Cytochrome_c-type_DH"/>
</dbReference>
<dbReference type="GO" id="GO:0046872">
    <property type="term" value="F:metal ion binding"/>
    <property type="evidence" value="ECO:0007669"/>
    <property type="project" value="UniProtKB-KW"/>
</dbReference>
<dbReference type="GO" id="GO:0020037">
    <property type="term" value="F:heme binding"/>
    <property type="evidence" value="ECO:0007669"/>
    <property type="project" value="InterPro"/>
</dbReference>
<evidence type="ECO:0000256" key="2">
    <source>
        <dbReference type="ARBA" id="ARBA00022723"/>
    </source>
</evidence>
<evidence type="ECO:0000256" key="1">
    <source>
        <dbReference type="ARBA" id="ARBA00022617"/>
    </source>
</evidence>
<dbReference type="AlphaFoldDB" id="A0A3B0YBN3"/>
<dbReference type="InterPro" id="IPR036909">
    <property type="entry name" value="Cyt_c-like_dom_sf"/>
</dbReference>
<dbReference type="PROSITE" id="PS51007">
    <property type="entry name" value="CYTC"/>
    <property type="match status" value="1"/>
</dbReference>
<reference evidence="5" key="1">
    <citation type="submission" date="2018-06" db="EMBL/GenBank/DDBJ databases">
        <authorList>
            <person name="Zhirakovskaya E."/>
        </authorList>
    </citation>
    <scope>NUCLEOTIDE SEQUENCE</scope>
</reference>
<keyword evidence="1" id="KW-0349">Heme</keyword>
<dbReference type="InterPro" id="IPR009056">
    <property type="entry name" value="Cyt_c-like_dom"/>
</dbReference>
<organism evidence="5">
    <name type="scientific">hydrothermal vent metagenome</name>
    <dbReference type="NCBI Taxonomy" id="652676"/>
    <lineage>
        <taxon>unclassified sequences</taxon>
        <taxon>metagenomes</taxon>
        <taxon>ecological metagenomes</taxon>
    </lineage>
</organism>
<evidence type="ECO:0000259" key="4">
    <source>
        <dbReference type="PROSITE" id="PS51007"/>
    </source>
</evidence>
<keyword evidence="2" id="KW-0479">Metal-binding</keyword>
<dbReference type="PANTHER" id="PTHR35008:SF8">
    <property type="entry name" value="ALCOHOL DEHYDROGENASE CYTOCHROME C SUBUNIT"/>
    <property type="match status" value="1"/>
</dbReference>
<evidence type="ECO:0000313" key="5">
    <source>
        <dbReference type="EMBL" id="VAW71589.1"/>
    </source>
</evidence>
<dbReference type="SUPFAM" id="SSF46626">
    <property type="entry name" value="Cytochrome c"/>
    <property type="match status" value="2"/>
</dbReference>
<feature type="domain" description="Cytochrome c" evidence="4">
    <location>
        <begin position="115"/>
        <end position="202"/>
    </location>
</feature>
<accession>A0A3B0YBN3</accession>
<sequence length="204" mass="21924">MKLFNKTALKSSLAAAVIYLAGNLLPINALAFDYPPAGDFTKGAQQWADNCARCHNIRAANELRDDQWITTMFHMRVRAGLTGQETRNILTFLQKSNDTSGARLLKTSAAPATVSSGLSGKEIYDQTCIACHSDDGKGAFPGVPDFTDKGGRLSKSDSELFRDVMNGFQSPGSPMAMPPKGGNTSLTEGDIQSVIKYLHEAFGS</sequence>
<dbReference type="Gene3D" id="1.10.760.10">
    <property type="entry name" value="Cytochrome c-like domain"/>
    <property type="match status" value="1"/>
</dbReference>
<dbReference type="Pfam" id="PF13442">
    <property type="entry name" value="Cytochrome_CBB3"/>
    <property type="match status" value="1"/>
</dbReference>
<proteinExistence type="predicted"/>
<dbReference type="PANTHER" id="PTHR35008">
    <property type="entry name" value="BLL4482 PROTEIN-RELATED"/>
    <property type="match status" value="1"/>
</dbReference>
<gene>
    <name evidence="5" type="ORF">MNBD_GAMMA13-868</name>
</gene>
<protein>
    <submittedName>
        <fullName evidence="5">Cytochrome c, class I</fullName>
    </submittedName>
</protein>
<name>A0A3B0YBN3_9ZZZZ</name>